<dbReference type="Gene3D" id="3.80.10.10">
    <property type="entry name" value="Ribonuclease Inhibitor"/>
    <property type="match status" value="2"/>
</dbReference>
<dbReference type="InterPro" id="IPR032675">
    <property type="entry name" value="LRR_dom_sf"/>
</dbReference>
<dbReference type="InterPro" id="IPR056789">
    <property type="entry name" value="LRR_R13L1-DRL21"/>
</dbReference>
<sequence length="302" mass="33843">MYLGIGNLTNLQRLSDFVIGDGDGHRIGELKNLSNLRGDICLSGLENVNGQDEREVRLSEKSGINTLALHWSRDFEKPTRKDEVDERVLESLHPPKKLEQLVFVNFGGAKFPTWIADSSFKYLSSLKLFSCKNCKSLPSIRRDCVLRVYQTWRTGTLVKVMSKFQSFPAFVSFISEDVLNCWEGCQPVFSPCRNLISKSAGGLGKLSHLQEISLWDCSNLMVCFEEIESPLTNLKGFPASLASLSISDAPKIYTSLVEWGFHRLTSLQRLEISGEECSNVVSFPEERMGMAALPPPLTSIRI</sequence>
<name>A0A6A3ANL3_HIBSY</name>
<dbReference type="AlphaFoldDB" id="A0A6A3ANL3"/>
<evidence type="ECO:0000259" key="1">
    <source>
        <dbReference type="Pfam" id="PF25019"/>
    </source>
</evidence>
<organism evidence="2 3">
    <name type="scientific">Hibiscus syriacus</name>
    <name type="common">Rose of Sharon</name>
    <dbReference type="NCBI Taxonomy" id="106335"/>
    <lineage>
        <taxon>Eukaryota</taxon>
        <taxon>Viridiplantae</taxon>
        <taxon>Streptophyta</taxon>
        <taxon>Embryophyta</taxon>
        <taxon>Tracheophyta</taxon>
        <taxon>Spermatophyta</taxon>
        <taxon>Magnoliopsida</taxon>
        <taxon>eudicotyledons</taxon>
        <taxon>Gunneridae</taxon>
        <taxon>Pentapetalae</taxon>
        <taxon>rosids</taxon>
        <taxon>malvids</taxon>
        <taxon>Malvales</taxon>
        <taxon>Malvaceae</taxon>
        <taxon>Malvoideae</taxon>
        <taxon>Hibiscus</taxon>
    </lineage>
</organism>
<protein>
    <recommendedName>
        <fullName evidence="1">R13L1/DRL21-like LRR repeat region domain-containing protein</fullName>
    </recommendedName>
</protein>
<comment type="caution">
    <text evidence="2">The sequence shown here is derived from an EMBL/GenBank/DDBJ whole genome shotgun (WGS) entry which is preliminary data.</text>
</comment>
<dbReference type="SUPFAM" id="SSF52047">
    <property type="entry name" value="RNI-like"/>
    <property type="match status" value="1"/>
</dbReference>
<dbReference type="PANTHER" id="PTHR47186">
    <property type="entry name" value="LEUCINE-RICH REPEAT-CONTAINING PROTEIN 57"/>
    <property type="match status" value="1"/>
</dbReference>
<evidence type="ECO:0000313" key="2">
    <source>
        <dbReference type="EMBL" id="KAE8706201.1"/>
    </source>
</evidence>
<gene>
    <name evidence="2" type="ORF">F3Y22_tig00110403pilonHSYRG00188</name>
</gene>
<evidence type="ECO:0000313" key="3">
    <source>
        <dbReference type="Proteomes" id="UP000436088"/>
    </source>
</evidence>
<reference evidence="2" key="1">
    <citation type="submission" date="2019-09" db="EMBL/GenBank/DDBJ databases">
        <title>Draft genome information of white flower Hibiscus syriacus.</title>
        <authorList>
            <person name="Kim Y.-M."/>
        </authorList>
    </citation>
    <scope>NUCLEOTIDE SEQUENCE [LARGE SCALE GENOMIC DNA]</scope>
    <source>
        <strain evidence="2">YM2019G1</strain>
    </source>
</reference>
<feature type="domain" description="R13L1/DRL21-like LRR repeat region" evidence="1">
    <location>
        <begin position="27"/>
        <end position="141"/>
    </location>
</feature>
<dbReference type="Proteomes" id="UP000436088">
    <property type="component" value="Unassembled WGS sequence"/>
</dbReference>
<keyword evidence="3" id="KW-1185">Reference proteome</keyword>
<accession>A0A6A3ANL3</accession>
<proteinExistence type="predicted"/>
<dbReference type="Pfam" id="PF25019">
    <property type="entry name" value="LRR_R13L1-DRL21"/>
    <property type="match status" value="1"/>
</dbReference>
<dbReference type="PANTHER" id="PTHR47186:SF41">
    <property type="entry name" value="OS12G0131701 PROTEIN"/>
    <property type="match status" value="1"/>
</dbReference>
<dbReference type="EMBL" id="VEPZ02000972">
    <property type="protein sequence ID" value="KAE8706201.1"/>
    <property type="molecule type" value="Genomic_DNA"/>
</dbReference>